<proteinExistence type="inferred from homology"/>
<protein>
    <recommendedName>
        <fullName evidence="10">Alpha-ketoglutarate-dependent sulfate ester dioxygenase</fullName>
        <ecNumber evidence="9">1.14.11.77</ecNumber>
    </recommendedName>
    <alternativeName>
        <fullName evidence="11">Type II alkyl sulfatase</fullName>
    </alternativeName>
</protein>
<sequence length="331" mass="36138">MSTAFAKPTLTDAASTNGAAAGAARGTVTPLGAHIGARIDGITLGEHLDPATISLIRQALLEHKVIFFRGQNHLDNDSQYEFAQLLGTPTTAHPTVKSHGAKVLPIDSDLGKANSWHTDVTFVDRIPKASILRAVQLPEYGGSTTWASGVAAYNGLPDPLKALAENLWARHTNVYDYAATSAERLTEDRTAAYREEFQSTYFETEHPVVRVHPETGERTLVLGHFVKNFVGLSTEQSNGVFKLLQDHAIKLEYTTRWNWEAGDVAIWDNRATQHYAIADYDDQYRRLERITLAGDIPVNIHGERSRSIAGDASEYSVIEGAVAAEGASNNS</sequence>
<evidence type="ECO:0000256" key="4">
    <source>
        <dbReference type="ARBA" id="ARBA00022964"/>
    </source>
</evidence>
<dbReference type="Gene3D" id="3.60.130.10">
    <property type="entry name" value="Clavaminate synthase-like"/>
    <property type="match status" value="1"/>
</dbReference>
<dbReference type="PANTHER" id="PTHR30468:SF5">
    <property type="entry name" value="ALPHA-KETOGLUTARATE-DEPENDENT SULFATE ESTER DIOXYGENASE"/>
    <property type="match status" value="1"/>
</dbReference>
<dbReference type="InterPro" id="IPR051323">
    <property type="entry name" value="AtsK-like"/>
</dbReference>
<evidence type="ECO:0000256" key="10">
    <source>
        <dbReference type="ARBA" id="ARBA00067109"/>
    </source>
</evidence>
<evidence type="ECO:0000256" key="3">
    <source>
        <dbReference type="ARBA" id="ARBA00022723"/>
    </source>
</evidence>
<comment type="catalytic activity">
    <reaction evidence="8">
        <text>2-ethylhexyl sulfate + 2-oxoglutarate + O2 = 2-ethylhexanal + sulfate + succinate + CO2 + H(+)</text>
        <dbReference type="Rhea" id="RHEA:47620"/>
        <dbReference type="ChEBI" id="CHEBI:15378"/>
        <dbReference type="ChEBI" id="CHEBI:15379"/>
        <dbReference type="ChEBI" id="CHEBI:16189"/>
        <dbReference type="ChEBI" id="CHEBI:16526"/>
        <dbReference type="ChEBI" id="CHEBI:16810"/>
        <dbReference type="ChEBI" id="CHEBI:30031"/>
        <dbReference type="ChEBI" id="CHEBI:87808"/>
        <dbReference type="ChEBI" id="CHEBI:87809"/>
        <dbReference type="EC" id="1.14.11.77"/>
    </reaction>
</comment>
<comment type="caution">
    <text evidence="13">The sequence shown here is derived from an EMBL/GenBank/DDBJ whole genome shotgun (WGS) entry which is preliminary data.</text>
</comment>
<evidence type="ECO:0000259" key="12">
    <source>
        <dbReference type="Pfam" id="PF02668"/>
    </source>
</evidence>
<evidence type="ECO:0000313" key="13">
    <source>
        <dbReference type="EMBL" id="PCK27332.1"/>
    </source>
</evidence>
<evidence type="ECO:0000256" key="9">
    <source>
        <dbReference type="ARBA" id="ARBA00066614"/>
    </source>
</evidence>
<dbReference type="Pfam" id="PF02668">
    <property type="entry name" value="TauD"/>
    <property type="match status" value="1"/>
</dbReference>
<accession>A0A2A5JDA5</accession>
<keyword evidence="3" id="KW-0479">Metal-binding</keyword>
<evidence type="ECO:0000256" key="6">
    <source>
        <dbReference type="ARBA" id="ARBA00023004"/>
    </source>
</evidence>
<comment type="catalytic activity">
    <reaction evidence="7">
        <text>a primary linear alkyl sulfate ester + 2-oxoglutarate + O2 = an aldehyde + sulfate + succinate + CO2 + H(+)</text>
        <dbReference type="Rhea" id="RHEA:65716"/>
        <dbReference type="ChEBI" id="CHEBI:15378"/>
        <dbReference type="ChEBI" id="CHEBI:15379"/>
        <dbReference type="ChEBI" id="CHEBI:16189"/>
        <dbReference type="ChEBI" id="CHEBI:16526"/>
        <dbReference type="ChEBI" id="CHEBI:16810"/>
        <dbReference type="ChEBI" id="CHEBI:17478"/>
        <dbReference type="ChEBI" id="CHEBI:30031"/>
        <dbReference type="ChEBI" id="CHEBI:157685"/>
        <dbReference type="EC" id="1.14.11.77"/>
    </reaction>
</comment>
<dbReference type="InterPro" id="IPR003819">
    <property type="entry name" value="TauD/TfdA-like"/>
</dbReference>
<evidence type="ECO:0000256" key="8">
    <source>
        <dbReference type="ARBA" id="ARBA00051250"/>
    </source>
</evidence>
<dbReference type="FunFam" id="3.60.130.10:FF:000002">
    <property type="entry name" value="Alpha-ketoglutarate-dependent taurine dioxygenase"/>
    <property type="match status" value="1"/>
</dbReference>
<evidence type="ECO:0000256" key="1">
    <source>
        <dbReference type="ARBA" id="ARBA00001954"/>
    </source>
</evidence>
<evidence type="ECO:0000256" key="2">
    <source>
        <dbReference type="ARBA" id="ARBA00005896"/>
    </source>
</evidence>
<dbReference type="PANTHER" id="PTHR30468">
    <property type="entry name" value="ALPHA-KETOGLUTARATE-DEPENDENT SULFONATE DIOXYGENASE"/>
    <property type="match status" value="1"/>
</dbReference>
<keyword evidence="5" id="KW-0560">Oxidoreductase</keyword>
<name>A0A2A5JDA5_RHOSG</name>
<dbReference type="EMBL" id="NOVD01000005">
    <property type="protein sequence ID" value="PCK27332.1"/>
    <property type="molecule type" value="Genomic_DNA"/>
</dbReference>
<keyword evidence="6" id="KW-0408">Iron</keyword>
<dbReference type="GO" id="GO:0016706">
    <property type="term" value="F:2-oxoglutarate-dependent dioxygenase activity"/>
    <property type="evidence" value="ECO:0007669"/>
    <property type="project" value="TreeGrafter"/>
</dbReference>
<dbReference type="RefSeq" id="WP_020968920.1">
    <property type="nucleotide sequence ID" value="NZ_JASIRO010000013.1"/>
</dbReference>
<dbReference type="GO" id="GO:0046872">
    <property type="term" value="F:metal ion binding"/>
    <property type="evidence" value="ECO:0007669"/>
    <property type="project" value="UniProtKB-KW"/>
</dbReference>
<dbReference type="GO" id="GO:0005737">
    <property type="term" value="C:cytoplasm"/>
    <property type="evidence" value="ECO:0007669"/>
    <property type="project" value="TreeGrafter"/>
</dbReference>
<evidence type="ECO:0000256" key="7">
    <source>
        <dbReference type="ARBA" id="ARBA00050529"/>
    </source>
</evidence>
<dbReference type="SUPFAM" id="SSF51197">
    <property type="entry name" value="Clavaminate synthase-like"/>
    <property type="match status" value="1"/>
</dbReference>
<comment type="similarity">
    <text evidence="2">Belongs to the TfdA dioxygenase family.</text>
</comment>
<organism evidence="13 14">
    <name type="scientific">Rhodococcus qingshengii</name>
    <dbReference type="NCBI Taxonomy" id="334542"/>
    <lineage>
        <taxon>Bacteria</taxon>
        <taxon>Bacillati</taxon>
        <taxon>Actinomycetota</taxon>
        <taxon>Actinomycetes</taxon>
        <taxon>Mycobacteriales</taxon>
        <taxon>Nocardiaceae</taxon>
        <taxon>Rhodococcus</taxon>
        <taxon>Rhodococcus erythropolis group</taxon>
    </lineage>
</organism>
<dbReference type="EC" id="1.14.11.77" evidence="9"/>
<evidence type="ECO:0000313" key="14">
    <source>
        <dbReference type="Proteomes" id="UP000230886"/>
    </source>
</evidence>
<comment type="cofactor">
    <cofactor evidence="1">
        <name>Fe(2+)</name>
        <dbReference type="ChEBI" id="CHEBI:29033"/>
    </cofactor>
</comment>
<dbReference type="AlphaFoldDB" id="A0A2A5JDA5"/>
<evidence type="ECO:0000256" key="5">
    <source>
        <dbReference type="ARBA" id="ARBA00023002"/>
    </source>
</evidence>
<keyword evidence="4 13" id="KW-0223">Dioxygenase</keyword>
<dbReference type="InterPro" id="IPR042098">
    <property type="entry name" value="TauD-like_sf"/>
</dbReference>
<dbReference type="Proteomes" id="UP000230886">
    <property type="component" value="Unassembled WGS sequence"/>
</dbReference>
<gene>
    <name evidence="13" type="ORF">CHR55_11230</name>
</gene>
<evidence type="ECO:0000256" key="11">
    <source>
        <dbReference type="ARBA" id="ARBA00078517"/>
    </source>
</evidence>
<reference evidence="13 14" key="1">
    <citation type="submission" date="2017-07" db="EMBL/GenBank/DDBJ databases">
        <title>Draft sequence of Rhodococcus enclensis 23b-28.</title>
        <authorList>
            <person name="Besaury L."/>
            <person name="Sancelme M."/>
            <person name="Amato P."/>
            <person name="Lallement A."/>
            <person name="Delort A.-M."/>
        </authorList>
    </citation>
    <scope>NUCLEOTIDE SEQUENCE [LARGE SCALE GENOMIC DNA]</scope>
    <source>
        <strain evidence="13 14">23b-28</strain>
    </source>
</reference>
<feature type="domain" description="TauD/TfdA-like" evidence="12">
    <location>
        <begin position="28"/>
        <end position="291"/>
    </location>
</feature>